<feature type="domain" description="Enoyl reductase (ER)" evidence="2">
    <location>
        <begin position="14"/>
        <end position="333"/>
    </location>
</feature>
<name>A0A4Q7CSG4_9STAP</name>
<protein>
    <submittedName>
        <fullName evidence="3">NADP-dependent oxidoreductase</fullName>
    </submittedName>
</protein>
<comment type="caution">
    <text evidence="3">The sequence shown here is derived from an EMBL/GenBank/DDBJ whole genome shotgun (WGS) entry which is preliminary data.</text>
</comment>
<accession>A0A4Q7CSG4</accession>
<dbReference type="Gene3D" id="3.40.50.720">
    <property type="entry name" value="NAD(P)-binding Rossmann-like Domain"/>
    <property type="match status" value="1"/>
</dbReference>
<dbReference type="PANTHER" id="PTHR11695:SF294">
    <property type="entry name" value="RETICULON-4-INTERACTING PROTEIN 1, MITOCHONDRIAL"/>
    <property type="match status" value="1"/>
</dbReference>
<dbReference type="CDD" id="cd05289">
    <property type="entry name" value="MDR_like_2"/>
    <property type="match status" value="1"/>
</dbReference>
<reference evidence="3 4" key="1">
    <citation type="submission" date="2018-11" db="EMBL/GenBank/DDBJ databases">
        <title>Genomic profiling of Staphylococcus species from a Poultry farm system in KwaZulu-Natal, South Africa.</title>
        <authorList>
            <person name="Amoako D.G."/>
            <person name="Somboro A.M."/>
            <person name="Abia A.L.K."/>
            <person name="Bester L.A."/>
            <person name="Essack S.Y."/>
        </authorList>
    </citation>
    <scope>NUCLEOTIDE SEQUENCE [LARGE SCALE GENOMIC DNA]</scope>
    <source>
        <strain evidence="3 4">SA11</strain>
    </source>
</reference>
<organism evidence="3 4">
    <name type="scientific">Staphylococcus condimenti</name>
    <dbReference type="NCBI Taxonomy" id="70255"/>
    <lineage>
        <taxon>Bacteria</taxon>
        <taxon>Bacillati</taxon>
        <taxon>Bacillota</taxon>
        <taxon>Bacilli</taxon>
        <taxon>Bacillales</taxon>
        <taxon>Staphylococcaceae</taxon>
        <taxon>Staphylococcus</taxon>
    </lineage>
</organism>
<dbReference type="PROSITE" id="PS01162">
    <property type="entry name" value="QOR_ZETA_CRYSTAL"/>
    <property type="match status" value="1"/>
</dbReference>
<dbReference type="InterPro" id="IPR013154">
    <property type="entry name" value="ADH-like_N"/>
</dbReference>
<sequence>MAEMMKAMAVNKYGNNPVHMEDIPVPEIGPEDVLVRVKAASVNPIDFKTRNGDMKTLVKYKFPLVLGSDFAGVIEKVGKDVTDYKEGDKVYGRPSKGKIGTFAQYFAIDQHEIAPMPTNLNFVEAASIPLVGLTSYQALHEVMDLKKGDKVLIQAGSGGVGTFAIQLAKVMELYVATTVSDKGEALVKELGADEIINYKKQNFWDVLSGYDGVFNLIPGKDLDEAFTILKRGGTIASLVGPPTNTFADKVHLNPVKRLGVWYMSRDVRKLMKKYDVYYEFFLMHPSEEQLRVIGNLIEEQKIKPVIDKVFPFHETQQALEYSEEGHVKGKVVVKVED</sequence>
<dbReference type="Pfam" id="PF13602">
    <property type="entry name" value="ADH_zinc_N_2"/>
    <property type="match status" value="1"/>
</dbReference>
<dbReference type="InterPro" id="IPR050700">
    <property type="entry name" value="YIM1/Zinc_Alcohol_DH_Fams"/>
</dbReference>
<dbReference type="Proteomes" id="UP000293854">
    <property type="component" value="Unassembled WGS sequence"/>
</dbReference>
<dbReference type="Pfam" id="PF08240">
    <property type="entry name" value="ADH_N"/>
    <property type="match status" value="1"/>
</dbReference>
<dbReference type="AlphaFoldDB" id="A0A4Q7CSG4"/>
<keyword evidence="1" id="KW-0560">Oxidoreductase</keyword>
<dbReference type="SUPFAM" id="SSF51735">
    <property type="entry name" value="NAD(P)-binding Rossmann-fold domains"/>
    <property type="match status" value="1"/>
</dbReference>
<dbReference type="SUPFAM" id="SSF50129">
    <property type="entry name" value="GroES-like"/>
    <property type="match status" value="1"/>
</dbReference>
<evidence type="ECO:0000313" key="3">
    <source>
        <dbReference type="EMBL" id="RZI01167.1"/>
    </source>
</evidence>
<dbReference type="EMBL" id="RQTE01000187">
    <property type="protein sequence ID" value="RZI01167.1"/>
    <property type="molecule type" value="Genomic_DNA"/>
</dbReference>
<dbReference type="Gene3D" id="3.90.180.10">
    <property type="entry name" value="Medium-chain alcohol dehydrogenases, catalytic domain"/>
    <property type="match status" value="1"/>
</dbReference>
<dbReference type="GO" id="GO:0016491">
    <property type="term" value="F:oxidoreductase activity"/>
    <property type="evidence" value="ECO:0007669"/>
    <property type="project" value="UniProtKB-KW"/>
</dbReference>
<dbReference type="InterPro" id="IPR036291">
    <property type="entry name" value="NAD(P)-bd_dom_sf"/>
</dbReference>
<proteinExistence type="predicted"/>
<dbReference type="InterPro" id="IPR002364">
    <property type="entry name" value="Quin_OxRdtase/zeta-crystal_CS"/>
</dbReference>
<dbReference type="InterPro" id="IPR020843">
    <property type="entry name" value="ER"/>
</dbReference>
<evidence type="ECO:0000259" key="2">
    <source>
        <dbReference type="SMART" id="SM00829"/>
    </source>
</evidence>
<dbReference type="GO" id="GO:0008270">
    <property type="term" value="F:zinc ion binding"/>
    <property type="evidence" value="ECO:0007669"/>
    <property type="project" value="InterPro"/>
</dbReference>
<dbReference type="SMART" id="SM00829">
    <property type="entry name" value="PKS_ER"/>
    <property type="match status" value="1"/>
</dbReference>
<gene>
    <name evidence="3" type="ORF">EIG99_09540</name>
</gene>
<evidence type="ECO:0000256" key="1">
    <source>
        <dbReference type="ARBA" id="ARBA00023002"/>
    </source>
</evidence>
<dbReference type="InterPro" id="IPR011032">
    <property type="entry name" value="GroES-like_sf"/>
</dbReference>
<evidence type="ECO:0000313" key="4">
    <source>
        <dbReference type="Proteomes" id="UP000293854"/>
    </source>
</evidence>
<dbReference type="PANTHER" id="PTHR11695">
    <property type="entry name" value="ALCOHOL DEHYDROGENASE RELATED"/>
    <property type="match status" value="1"/>
</dbReference>